<accession>A0A512J053</accession>
<evidence type="ECO:0000313" key="4">
    <source>
        <dbReference type="Proteomes" id="UP000321960"/>
    </source>
</evidence>
<organism evidence="2 4">
    <name type="scientific">Methylobacterium oxalidis</name>
    <dbReference type="NCBI Taxonomy" id="944322"/>
    <lineage>
        <taxon>Bacteria</taxon>
        <taxon>Pseudomonadati</taxon>
        <taxon>Pseudomonadota</taxon>
        <taxon>Alphaproteobacteria</taxon>
        <taxon>Hyphomicrobiales</taxon>
        <taxon>Methylobacteriaceae</taxon>
        <taxon>Methylobacterium</taxon>
    </lineage>
</organism>
<evidence type="ECO:0000313" key="2">
    <source>
        <dbReference type="EMBL" id="GEP03332.1"/>
    </source>
</evidence>
<dbReference type="AlphaFoldDB" id="A0A512J053"/>
<keyword evidence="2" id="KW-0808">Transferase</keyword>
<name>A0A512J053_9HYPH</name>
<keyword evidence="1" id="KW-0472">Membrane</keyword>
<gene>
    <name evidence="3" type="ORF">GCM10007888_25430</name>
    <name evidence="2" type="ORF">MOX02_13700</name>
</gene>
<dbReference type="RefSeq" id="WP_147025052.1">
    <property type="nucleotide sequence ID" value="NZ_BJZU01000020.1"/>
</dbReference>
<dbReference type="InterPro" id="IPR021529">
    <property type="entry name" value="DUF2798"/>
</dbReference>
<proteinExistence type="predicted"/>
<reference evidence="3" key="4">
    <citation type="submission" date="2023-01" db="EMBL/GenBank/DDBJ databases">
        <title>Draft genome sequence of Methylobacterium oxalidis strain NBRC 107715.</title>
        <authorList>
            <person name="Sun Q."/>
            <person name="Mori K."/>
        </authorList>
    </citation>
    <scope>NUCLEOTIDE SEQUENCE</scope>
    <source>
        <strain evidence="3">NBRC 107715</strain>
    </source>
</reference>
<reference evidence="3" key="1">
    <citation type="journal article" date="2014" name="Int. J. Syst. Evol. Microbiol.">
        <title>Complete genome of a new Firmicutes species belonging to the dominant human colonic microbiota ('Ruminococcus bicirculans') reveals two chromosomes and a selective capacity to utilize plant glucans.</title>
        <authorList>
            <consortium name="NISC Comparative Sequencing Program"/>
            <person name="Wegmann U."/>
            <person name="Louis P."/>
            <person name="Goesmann A."/>
            <person name="Henrissat B."/>
            <person name="Duncan S.H."/>
            <person name="Flint H.J."/>
        </authorList>
    </citation>
    <scope>NUCLEOTIDE SEQUENCE</scope>
    <source>
        <strain evidence="3">NBRC 107715</strain>
    </source>
</reference>
<comment type="caution">
    <text evidence="2">The sequence shown here is derived from an EMBL/GenBank/DDBJ whole genome shotgun (WGS) entry which is preliminary data.</text>
</comment>
<keyword evidence="1" id="KW-0812">Transmembrane</keyword>
<sequence length="78" mass="8312">MLGLSRRHSHFVYGVIQSGLTCGIASGIASVPLLAEGAFLASWLRAWLLAWAAMLPVVILAAPLIRRLADALTLEEQG</sequence>
<protein>
    <submittedName>
        <fullName evidence="2">GNAT family acetyltransferase</fullName>
    </submittedName>
</protein>
<dbReference type="Proteomes" id="UP001156856">
    <property type="component" value="Unassembled WGS sequence"/>
</dbReference>
<dbReference type="OrthoDB" id="8240012at2"/>
<dbReference type="Proteomes" id="UP000321960">
    <property type="component" value="Unassembled WGS sequence"/>
</dbReference>
<evidence type="ECO:0000313" key="5">
    <source>
        <dbReference type="Proteomes" id="UP001156856"/>
    </source>
</evidence>
<dbReference type="EMBL" id="BJZU01000020">
    <property type="protein sequence ID" value="GEP03332.1"/>
    <property type="molecule type" value="Genomic_DNA"/>
</dbReference>
<reference evidence="5" key="2">
    <citation type="journal article" date="2019" name="Int. J. Syst. Evol. Microbiol.">
        <title>The Global Catalogue of Microorganisms (GCM) 10K type strain sequencing project: providing services to taxonomists for standard genome sequencing and annotation.</title>
        <authorList>
            <consortium name="The Broad Institute Genomics Platform"/>
            <consortium name="The Broad Institute Genome Sequencing Center for Infectious Disease"/>
            <person name="Wu L."/>
            <person name="Ma J."/>
        </authorList>
    </citation>
    <scope>NUCLEOTIDE SEQUENCE [LARGE SCALE GENOMIC DNA]</scope>
    <source>
        <strain evidence="5">NBRC 107715</strain>
    </source>
</reference>
<dbReference type="GO" id="GO:0016740">
    <property type="term" value="F:transferase activity"/>
    <property type="evidence" value="ECO:0007669"/>
    <property type="project" value="UniProtKB-KW"/>
</dbReference>
<dbReference type="Pfam" id="PF11391">
    <property type="entry name" value="DUF2798"/>
    <property type="match status" value="1"/>
</dbReference>
<reference evidence="2 4" key="3">
    <citation type="submission" date="2019-07" db="EMBL/GenBank/DDBJ databases">
        <title>Whole genome shotgun sequence of Methylobacterium oxalidis NBRC 107715.</title>
        <authorList>
            <person name="Hosoyama A."/>
            <person name="Uohara A."/>
            <person name="Ohji S."/>
            <person name="Ichikawa N."/>
        </authorList>
    </citation>
    <scope>NUCLEOTIDE SEQUENCE [LARGE SCALE GENOMIC DNA]</scope>
    <source>
        <strain evidence="2 4">NBRC 107715</strain>
    </source>
</reference>
<evidence type="ECO:0000256" key="1">
    <source>
        <dbReference type="SAM" id="Phobius"/>
    </source>
</evidence>
<dbReference type="EMBL" id="BSPK01000034">
    <property type="protein sequence ID" value="GLS64162.1"/>
    <property type="molecule type" value="Genomic_DNA"/>
</dbReference>
<feature type="transmembrane region" description="Helical" evidence="1">
    <location>
        <begin position="46"/>
        <end position="65"/>
    </location>
</feature>
<keyword evidence="5" id="KW-1185">Reference proteome</keyword>
<evidence type="ECO:0000313" key="3">
    <source>
        <dbReference type="EMBL" id="GLS64162.1"/>
    </source>
</evidence>
<keyword evidence="1" id="KW-1133">Transmembrane helix</keyword>
<feature type="transmembrane region" description="Helical" evidence="1">
    <location>
        <begin position="12"/>
        <end position="34"/>
    </location>
</feature>